<organism evidence="5 6">
    <name type="scientific">Aphanomyces stellatus</name>
    <dbReference type="NCBI Taxonomy" id="120398"/>
    <lineage>
        <taxon>Eukaryota</taxon>
        <taxon>Sar</taxon>
        <taxon>Stramenopiles</taxon>
        <taxon>Oomycota</taxon>
        <taxon>Saprolegniomycetes</taxon>
        <taxon>Saprolegniales</taxon>
        <taxon>Verrucalvaceae</taxon>
        <taxon>Aphanomyces</taxon>
    </lineage>
</organism>
<dbReference type="Gene3D" id="3.30.710.10">
    <property type="entry name" value="Potassium Channel Kv1.1, Chain A"/>
    <property type="match status" value="1"/>
</dbReference>
<dbReference type="PANTHER" id="PTHR14499:SF136">
    <property type="entry name" value="GH08630P"/>
    <property type="match status" value="1"/>
</dbReference>
<evidence type="ECO:0000313" key="6">
    <source>
        <dbReference type="Proteomes" id="UP000332933"/>
    </source>
</evidence>
<accession>A0A485LHT6</accession>
<feature type="compositionally biased region" description="Basic and acidic residues" evidence="1">
    <location>
        <begin position="100"/>
        <end position="109"/>
    </location>
</feature>
<name>A0A485LHT6_9STRA</name>
<feature type="region of interest" description="Disordered" evidence="1">
    <location>
        <begin position="610"/>
        <end position="637"/>
    </location>
</feature>
<evidence type="ECO:0000313" key="4">
    <source>
        <dbReference type="EMBL" id="KAF0687521.1"/>
    </source>
</evidence>
<feature type="domain" description="Potassium channel tetramerisation-type BTB" evidence="3">
    <location>
        <begin position="206"/>
        <end position="288"/>
    </location>
</feature>
<dbReference type="SUPFAM" id="SSF54695">
    <property type="entry name" value="POZ domain"/>
    <property type="match status" value="1"/>
</dbReference>
<keyword evidence="2" id="KW-0472">Membrane</keyword>
<dbReference type="InterPro" id="IPR003131">
    <property type="entry name" value="T1-type_BTB"/>
</dbReference>
<dbReference type="Proteomes" id="UP000332933">
    <property type="component" value="Unassembled WGS sequence"/>
</dbReference>
<dbReference type="InterPro" id="IPR011333">
    <property type="entry name" value="SKP1/BTB/POZ_sf"/>
</dbReference>
<protein>
    <submittedName>
        <fullName evidence="5">Aste57867_20760 protein</fullName>
    </submittedName>
</protein>
<evidence type="ECO:0000256" key="1">
    <source>
        <dbReference type="SAM" id="MobiDB-lite"/>
    </source>
</evidence>
<proteinExistence type="predicted"/>
<sequence>MDTGDDDASPSENSSPRDEPSAEPSEEPSPRDDEAPSSSVEPDPEAMSSLEAQFLNGRAPVDEDDATAAPPERIQKPIQATYDKLASDPPSRTPPARPPRPADPEHDKPPQNPSSHSHTHARPDVWVHPPRSIEDDMKHDLLTSRSDTERSADPPPKKDLSPSKKDLSPSKPPPPARPIRPRPAAPSSRYVDTTASDDIDDVAPVVTFDVGGTLFKCKARLLEKYPNKRLHRLFLCGCERTKPHEAIFVDRNPAYFSLILDWYRMGTYHIPDSLSLPGLQHEAMYFDVFADMFPKQVEVLFTPPMSSVPTSNATTPTASLVCFCKTFSHTMVPSHPPLVFVLRAHEQLILETASGVGRLLLRVTDLHGITTVPQAVLYDSHSYFFLGGGPAKLHGTPFPGLLSQLFFFVGTNCVCVCVVGNLIYTFWAERLHDINDTGQTAGSAPIHVEFKIRYMFHTPSEQISLTLDEQQMLSHTLNAVAKSTSVAVTTQALVGLGIGSTVVASFASPSIKGPAKGNGGAVPSLVVVPSSNFVEDVVVAPVTMPTTSLPVATSLPNKTKERAQLLDEAQQFQTKVKEHQAWLQHYQREMTQNAAIPTPGEIDNIASTALGSSPKKYGANASQAGTLISRNATKARK</sequence>
<dbReference type="CDD" id="cd18316">
    <property type="entry name" value="BTB_POZ_KCTD-like"/>
    <property type="match status" value="1"/>
</dbReference>
<feature type="transmembrane region" description="Helical" evidence="2">
    <location>
        <begin position="405"/>
        <end position="427"/>
    </location>
</feature>
<keyword evidence="6" id="KW-1185">Reference proteome</keyword>
<dbReference type="EMBL" id="VJMH01006905">
    <property type="protein sequence ID" value="KAF0687521.1"/>
    <property type="molecule type" value="Genomic_DNA"/>
</dbReference>
<keyword evidence="2" id="KW-1133">Transmembrane helix</keyword>
<feature type="region of interest" description="Disordered" evidence="1">
    <location>
        <begin position="1"/>
        <end position="132"/>
    </location>
</feature>
<feature type="region of interest" description="Disordered" evidence="1">
    <location>
        <begin position="144"/>
        <end position="192"/>
    </location>
</feature>
<dbReference type="GO" id="GO:0051260">
    <property type="term" value="P:protein homooligomerization"/>
    <property type="evidence" value="ECO:0007669"/>
    <property type="project" value="InterPro"/>
</dbReference>
<dbReference type="Pfam" id="PF02214">
    <property type="entry name" value="BTB_2"/>
    <property type="match status" value="1"/>
</dbReference>
<keyword evidence="2" id="KW-0812">Transmembrane</keyword>
<evidence type="ECO:0000313" key="5">
    <source>
        <dbReference type="EMBL" id="VFT97439.1"/>
    </source>
</evidence>
<feature type="compositionally biased region" description="Polar residues" evidence="1">
    <location>
        <begin position="620"/>
        <end position="637"/>
    </location>
</feature>
<feature type="compositionally biased region" description="Basic and acidic residues" evidence="1">
    <location>
        <begin position="121"/>
        <end position="132"/>
    </location>
</feature>
<dbReference type="OrthoDB" id="10025005at2759"/>
<dbReference type="EMBL" id="CAADRA010006931">
    <property type="protein sequence ID" value="VFT97439.1"/>
    <property type="molecule type" value="Genomic_DNA"/>
</dbReference>
<evidence type="ECO:0000256" key="2">
    <source>
        <dbReference type="SAM" id="Phobius"/>
    </source>
</evidence>
<evidence type="ECO:0000259" key="3">
    <source>
        <dbReference type="Pfam" id="PF02214"/>
    </source>
</evidence>
<reference evidence="5 6" key="1">
    <citation type="submission" date="2019-03" db="EMBL/GenBank/DDBJ databases">
        <authorList>
            <person name="Gaulin E."/>
            <person name="Dumas B."/>
        </authorList>
    </citation>
    <scope>NUCLEOTIDE SEQUENCE [LARGE SCALE GENOMIC DNA]</scope>
    <source>
        <strain evidence="5">CBS 568.67</strain>
    </source>
</reference>
<reference evidence="4" key="2">
    <citation type="submission" date="2019-06" db="EMBL/GenBank/DDBJ databases">
        <title>Genomics analysis of Aphanomyces spp. identifies a new class of oomycete effector associated with host adaptation.</title>
        <authorList>
            <person name="Gaulin E."/>
        </authorList>
    </citation>
    <scope>NUCLEOTIDE SEQUENCE</scope>
    <source>
        <strain evidence="4">CBS 578.67</strain>
    </source>
</reference>
<gene>
    <name evidence="5" type="primary">Aste57867_20760</name>
    <name evidence="4" type="ORF">As57867_020692</name>
    <name evidence="5" type="ORF">ASTE57867_20760</name>
</gene>
<feature type="compositionally biased region" description="Basic and acidic residues" evidence="1">
    <location>
        <begin position="144"/>
        <end position="168"/>
    </location>
</feature>
<dbReference type="PANTHER" id="PTHR14499">
    <property type="entry name" value="POTASSIUM CHANNEL TETRAMERIZATION DOMAIN-CONTAINING"/>
    <property type="match status" value="1"/>
</dbReference>
<feature type="compositionally biased region" description="Pro residues" evidence="1">
    <location>
        <begin position="170"/>
        <end position="184"/>
    </location>
</feature>
<dbReference type="AlphaFoldDB" id="A0A485LHT6"/>